<protein>
    <recommendedName>
        <fullName evidence="3">DUF4276 domain-containing protein</fullName>
    </recommendedName>
</protein>
<evidence type="ECO:0000313" key="2">
    <source>
        <dbReference type="Proteomes" id="UP000229011"/>
    </source>
</evidence>
<proteinExistence type="predicted"/>
<dbReference type="RefSeq" id="WP_099958392.1">
    <property type="nucleotide sequence ID" value="NZ_CP077196.1"/>
</dbReference>
<dbReference type="EMBL" id="PEQY01000001">
    <property type="protein sequence ID" value="PIM79685.1"/>
    <property type="molecule type" value="Genomic_DNA"/>
</dbReference>
<dbReference type="GeneID" id="93327690"/>
<dbReference type="Proteomes" id="UP000229011">
    <property type="component" value="Unassembled WGS sequence"/>
</dbReference>
<evidence type="ECO:0000313" key="1">
    <source>
        <dbReference type="EMBL" id="PIM79685.1"/>
    </source>
</evidence>
<sequence length="168" mass="20119">MKYLQIIVLCEGESDAIYLDIIFKMLKEKNPDINFKFTSIPIKGKTNFRDEKYIDKVEKTKLKFQGESQVLYVVDTDDVDTSKEDLELLEKITEHVKKQDWHFVFFNRDIEEVLNKKADRKKKMKEARSYTEKKFYEVDKNNLKVRDYLIRGTSNLFSVILEELEMKI</sequence>
<comment type="caution">
    <text evidence="1">The sequence shown here is derived from an EMBL/GenBank/DDBJ whole genome shotgun (WGS) entry which is preliminary data.</text>
</comment>
<dbReference type="AlphaFoldDB" id="A0A2G9EFN5"/>
<gene>
    <name evidence="1" type="ORF">CTM71_04395</name>
</gene>
<name>A0A2G9EFN5_9FUSO</name>
<organism evidence="1 2">
    <name type="scientific">Fusobacterium pseudoperiodonticum</name>
    <dbReference type="NCBI Taxonomy" id="2663009"/>
    <lineage>
        <taxon>Bacteria</taxon>
        <taxon>Fusobacteriati</taxon>
        <taxon>Fusobacteriota</taxon>
        <taxon>Fusobacteriia</taxon>
        <taxon>Fusobacteriales</taxon>
        <taxon>Fusobacteriaceae</taxon>
        <taxon>Fusobacterium</taxon>
    </lineage>
</organism>
<accession>A0A2G9EFN5</accession>
<evidence type="ECO:0008006" key="3">
    <source>
        <dbReference type="Google" id="ProtNLM"/>
    </source>
</evidence>
<reference evidence="1 2" key="1">
    <citation type="submission" date="2017-11" db="EMBL/GenBank/DDBJ databases">
        <title>Genome sequencing of Fusobacterium periodonticum KCOM 1259.</title>
        <authorList>
            <person name="Kook J.-K."/>
            <person name="Park S.-N."/>
            <person name="Lim Y.K."/>
        </authorList>
    </citation>
    <scope>NUCLEOTIDE SEQUENCE [LARGE SCALE GENOMIC DNA]</scope>
    <source>
        <strain evidence="1 2">KCOM 1259</strain>
    </source>
</reference>